<name>A0AA38X0B8_9EURO</name>
<sequence>MFIDTSDPTVWDPQDPTIVAEFYIVAVQDLEKFWNAEIEHAYDRNLVAYKCTLKMCLQRFRTTMRNSTTTTIMTKSQDSPEITFKSSDAGVLNVVDPDTSQTLSITEEAVTKLLYYLALVAIPGKATVNTGPNAPTSFSSDSARSFNASLYQNTPTVHQSGLEHRMNLLATSLSNALRNSSSDIATGNSSYPEICIHITYSWMTLPILLDVLALLLLVTTIFLTGHSGLPCWKSSQLPVLFGHGALEPRSSSTLPGPQGNLRSDLTTLEEEAKRSQLKLVQTDPMPGKEERWLLVDV</sequence>
<dbReference type="PANTHER" id="PTHR35394:SF5">
    <property type="entry name" value="DUF3176 DOMAIN-CONTAINING PROTEIN"/>
    <property type="match status" value="1"/>
</dbReference>
<keyword evidence="2" id="KW-1185">Reference proteome</keyword>
<protein>
    <submittedName>
        <fullName evidence="1">Uncharacterized protein</fullName>
    </submittedName>
</protein>
<comment type="caution">
    <text evidence="1">The sequence shown here is derived from an EMBL/GenBank/DDBJ whole genome shotgun (WGS) entry which is preliminary data.</text>
</comment>
<accession>A0AA38X0B8</accession>
<evidence type="ECO:0000313" key="1">
    <source>
        <dbReference type="EMBL" id="KAJ9604456.1"/>
    </source>
</evidence>
<dbReference type="AlphaFoldDB" id="A0AA38X0B8"/>
<reference evidence="1" key="1">
    <citation type="submission" date="2022-10" db="EMBL/GenBank/DDBJ databases">
        <title>Culturing micro-colonial fungi from biological soil crusts in the Mojave desert and describing Neophaeococcomyces mojavensis, and introducing the new genera and species Taxawa tesnikishii.</title>
        <authorList>
            <person name="Kurbessoian T."/>
            <person name="Stajich J.E."/>
        </authorList>
    </citation>
    <scope>NUCLEOTIDE SEQUENCE</scope>
    <source>
        <strain evidence="1">TK_41</strain>
    </source>
</reference>
<evidence type="ECO:0000313" key="2">
    <source>
        <dbReference type="Proteomes" id="UP001172673"/>
    </source>
</evidence>
<dbReference type="PANTHER" id="PTHR35394">
    <property type="entry name" value="DUF3176 DOMAIN-CONTAINING PROTEIN"/>
    <property type="match status" value="1"/>
</dbReference>
<organism evidence="1 2">
    <name type="scientific">Cladophialophora chaetospira</name>
    <dbReference type="NCBI Taxonomy" id="386627"/>
    <lineage>
        <taxon>Eukaryota</taxon>
        <taxon>Fungi</taxon>
        <taxon>Dikarya</taxon>
        <taxon>Ascomycota</taxon>
        <taxon>Pezizomycotina</taxon>
        <taxon>Eurotiomycetes</taxon>
        <taxon>Chaetothyriomycetidae</taxon>
        <taxon>Chaetothyriales</taxon>
        <taxon>Herpotrichiellaceae</taxon>
        <taxon>Cladophialophora</taxon>
    </lineage>
</organism>
<gene>
    <name evidence="1" type="ORF">H2200_011292</name>
</gene>
<dbReference type="Proteomes" id="UP001172673">
    <property type="component" value="Unassembled WGS sequence"/>
</dbReference>
<proteinExistence type="predicted"/>
<dbReference type="EMBL" id="JAPDRK010000019">
    <property type="protein sequence ID" value="KAJ9604456.1"/>
    <property type="molecule type" value="Genomic_DNA"/>
</dbReference>